<proteinExistence type="inferred from homology"/>
<dbReference type="Gene3D" id="1.10.630.10">
    <property type="entry name" value="Cytochrome P450"/>
    <property type="match status" value="1"/>
</dbReference>
<keyword evidence="8" id="KW-1185">Reference proteome</keyword>
<comment type="similarity">
    <text evidence="6">Belongs to the cytochrome P450 family.</text>
</comment>
<keyword evidence="5 6" id="KW-0349">Heme</keyword>
<dbReference type="InterPro" id="IPR050121">
    <property type="entry name" value="Cytochrome_P450_monoxygenase"/>
</dbReference>
<accession>A0AAN7STS4</accession>
<dbReference type="InterPro" id="IPR017972">
    <property type="entry name" value="Cyt_P450_CS"/>
</dbReference>
<dbReference type="AlphaFoldDB" id="A0AAN7STS4"/>
<dbReference type="Pfam" id="PF00067">
    <property type="entry name" value="p450"/>
    <property type="match status" value="1"/>
</dbReference>
<dbReference type="PANTHER" id="PTHR24305">
    <property type="entry name" value="CYTOCHROME P450"/>
    <property type="match status" value="1"/>
</dbReference>
<evidence type="ECO:0000256" key="5">
    <source>
        <dbReference type="PIRSR" id="PIRSR602401-1"/>
    </source>
</evidence>
<evidence type="ECO:0000256" key="3">
    <source>
        <dbReference type="ARBA" id="ARBA00023002"/>
    </source>
</evidence>
<keyword evidence="4 5" id="KW-0408">Iron</keyword>
<dbReference type="CDD" id="cd11061">
    <property type="entry name" value="CYP67-like"/>
    <property type="match status" value="1"/>
</dbReference>
<dbReference type="PROSITE" id="PS00086">
    <property type="entry name" value="CYTOCHROME_P450"/>
    <property type="match status" value="1"/>
</dbReference>
<keyword evidence="2 5" id="KW-0479">Metal-binding</keyword>
<name>A0AAN7STS4_9EURO</name>
<comment type="caution">
    <text evidence="7">The sequence shown here is derived from an EMBL/GenBank/DDBJ whole genome shotgun (WGS) entry which is preliminary data.</text>
</comment>
<dbReference type="PANTHER" id="PTHR24305:SF172">
    <property type="entry name" value="P450, PUTATIVE (EUROFUNG)-RELATED"/>
    <property type="match status" value="1"/>
</dbReference>
<protein>
    <recommendedName>
        <fullName evidence="9">Cytochrome P450</fullName>
    </recommendedName>
</protein>
<dbReference type="Proteomes" id="UP001309876">
    <property type="component" value="Unassembled WGS sequence"/>
</dbReference>
<dbReference type="EMBL" id="JAVRRJ010000010">
    <property type="protein sequence ID" value="KAK5081202.1"/>
    <property type="molecule type" value="Genomic_DNA"/>
</dbReference>
<dbReference type="GO" id="GO:0005506">
    <property type="term" value="F:iron ion binding"/>
    <property type="evidence" value="ECO:0007669"/>
    <property type="project" value="InterPro"/>
</dbReference>
<dbReference type="SUPFAM" id="SSF48264">
    <property type="entry name" value="Cytochrome P450"/>
    <property type="match status" value="1"/>
</dbReference>
<dbReference type="InterPro" id="IPR036396">
    <property type="entry name" value="Cyt_P450_sf"/>
</dbReference>
<dbReference type="InterPro" id="IPR001128">
    <property type="entry name" value="Cyt_P450"/>
</dbReference>
<sequence length="519" mass="58843">MAVLALFPICIVLAGFALVVHHSAVYFWDAKRLRKYPTLNPLCGVTNLGYILQLWRSDKFRTRSMTQAHRENNVIRIGPNALSFSDVGAIQDIYGHSTTCVKGDMYSTPAGPYRSILDSVDKQEHSQKRKRLSAAFATKHLEGWEHKIVDKCNRLIAQFDQHCTSSMDAKRGVKEDTIDLRKWFNLFTVEAIADIALSEHLGLLEGGTDTVVVSDQTGNRRCVQFIPSVHGVGRMAAPIVWSRNGYATFKQVATLLSTSYANEVRNNSNYDDIVRHMTLRRLQRHNSGEKIDDLFTCLVEDKQGTATGLPVGDIAAEVSVFMNAGSDTTAIALTHVLYYLLKNSDRLRRLREEIDNCIESDTVIPAYADVKTLPYLKACLDESLRLSPPVSFGLERKTPPEGASINGEWVAGDVMVSVPAYVAHRDSSIFPNPEEYIPERWLMEESKTVQKYFIPFSTGARGCIGRNISYIEQHVLLAALVKRYEFALPYVEWELRWEERFNLWPSAMPLRMWRRTRQM</sequence>
<evidence type="ECO:0008006" key="9">
    <source>
        <dbReference type="Google" id="ProtNLM"/>
    </source>
</evidence>
<dbReference type="GO" id="GO:0020037">
    <property type="term" value="F:heme binding"/>
    <property type="evidence" value="ECO:0007669"/>
    <property type="project" value="InterPro"/>
</dbReference>
<comment type="cofactor">
    <cofactor evidence="1 5">
        <name>heme</name>
        <dbReference type="ChEBI" id="CHEBI:30413"/>
    </cofactor>
</comment>
<evidence type="ECO:0000256" key="6">
    <source>
        <dbReference type="RuleBase" id="RU000461"/>
    </source>
</evidence>
<feature type="binding site" description="axial binding residue" evidence="5">
    <location>
        <position position="463"/>
    </location>
    <ligand>
        <name>heme</name>
        <dbReference type="ChEBI" id="CHEBI:30413"/>
    </ligand>
    <ligandPart>
        <name>Fe</name>
        <dbReference type="ChEBI" id="CHEBI:18248"/>
    </ligandPart>
</feature>
<dbReference type="GO" id="GO:0004497">
    <property type="term" value="F:monooxygenase activity"/>
    <property type="evidence" value="ECO:0007669"/>
    <property type="project" value="UniProtKB-KW"/>
</dbReference>
<organism evidence="7 8">
    <name type="scientific">Lithohypha guttulata</name>
    <dbReference type="NCBI Taxonomy" id="1690604"/>
    <lineage>
        <taxon>Eukaryota</taxon>
        <taxon>Fungi</taxon>
        <taxon>Dikarya</taxon>
        <taxon>Ascomycota</taxon>
        <taxon>Pezizomycotina</taxon>
        <taxon>Eurotiomycetes</taxon>
        <taxon>Chaetothyriomycetidae</taxon>
        <taxon>Chaetothyriales</taxon>
        <taxon>Trichomeriaceae</taxon>
        <taxon>Lithohypha</taxon>
    </lineage>
</organism>
<dbReference type="GO" id="GO:0016705">
    <property type="term" value="F:oxidoreductase activity, acting on paired donors, with incorporation or reduction of molecular oxygen"/>
    <property type="evidence" value="ECO:0007669"/>
    <property type="project" value="InterPro"/>
</dbReference>
<gene>
    <name evidence="7" type="ORF">LTR05_007996</name>
</gene>
<evidence type="ECO:0000313" key="8">
    <source>
        <dbReference type="Proteomes" id="UP001309876"/>
    </source>
</evidence>
<keyword evidence="3 6" id="KW-0560">Oxidoreductase</keyword>
<dbReference type="PRINTS" id="PR00463">
    <property type="entry name" value="EP450I"/>
</dbReference>
<reference evidence="7 8" key="1">
    <citation type="submission" date="2023-08" db="EMBL/GenBank/DDBJ databases">
        <title>Black Yeasts Isolated from many extreme environments.</title>
        <authorList>
            <person name="Coleine C."/>
            <person name="Stajich J.E."/>
            <person name="Selbmann L."/>
        </authorList>
    </citation>
    <scope>NUCLEOTIDE SEQUENCE [LARGE SCALE GENOMIC DNA]</scope>
    <source>
        <strain evidence="7 8">CCFEE 5910</strain>
    </source>
</reference>
<dbReference type="InterPro" id="IPR002401">
    <property type="entry name" value="Cyt_P450_E_grp-I"/>
</dbReference>
<evidence type="ECO:0000256" key="2">
    <source>
        <dbReference type="ARBA" id="ARBA00022723"/>
    </source>
</evidence>
<evidence type="ECO:0000313" key="7">
    <source>
        <dbReference type="EMBL" id="KAK5081202.1"/>
    </source>
</evidence>
<evidence type="ECO:0000256" key="4">
    <source>
        <dbReference type="ARBA" id="ARBA00023004"/>
    </source>
</evidence>
<dbReference type="PRINTS" id="PR00385">
    <property type="entry name" value="P450"/>
</dbReference>
<evidence type="ECO:0000256" key="1">
    <source>
        <dbReference type="ARBA" id="ARBA00001971"/>
    </source>
</evidence>
<keyword evidence="6" id="KW-0503">Monooxygenase</keyword>